<dbReference type="InterPro" id="IPR042097">
    <property type="entry name" value="Aminopeptidase_N-like_N_sf"/>
</dbReference>
<keyword evidence="17" id="KW-1015">Disulfide bond</keyword>
<keyword evidence="18" id="KW-0325">Glycoprotein</keyword>
<feature type="domain" description="Aminopeptidase N-like N-terminal" evidence="26">
    <location>
        <begin position="85"/>
        <end position="276"/>
    </location>
</feature>
<dbReference type="PANTHER" id="PTHR11533:SF276">
    <property type="entry name" value="GLUTAMYL AMINOPEPTIDASE"/>
    <property type="match status" value="1"/>
</dbReference>
<keyword evidence="7 22" id="KW-0645">Protease</keyword>
<dbReference type="SUPFAM" id="SSF55486">
    <property type="entry name" value="Metalloproteases ('zincins'), catalytic domain"/>
    <property type="match status" value="1"/>
</dbReference>
<dbReference type="InterPro" id="IPR014782">
    <property type="entry name" value="Peptidase_M1_dom"/>
</dbReference>
<dbReference type="InterPro" id="IPR001930">
    <property type="entry name" value="Peptidase_M1"/>
</dbReference>
<dbReference type="Pfam" id="PF11838">
    <property type="entry name" value="ERAP1_C"/>
    <property type="match status" value="1"/>
</dbReference>
<dbReference type="GO" id="GO:0005615">
    <property type="term" value="C:extracellular space"/>
    <property type="evidence" value="ECO:0007669"/>
    <property type="project" value="TreeGrafter"/>
</dbReference>
<evidence type="ECO:0000256" key="17">
    <source>
        <dbReference type="ARBA" id="ARBA00023157"/>
    </source>
</evidence>
<dbReference type="FunFam" id="1.25.50.20:FF:000001">
    <property type="entry name" value="Aminopeptidase"/>
    <property type="match status" value="1"/>
</dbReference>
<keyword evidence="16 22" id="KW-0472">Membrane</keyword>
<dbReference type="InterPro" id="IPR034016">
    <property type="entry name" value="M1_APN-typ"/>
</dbReference>
<dbReference type="PANTHER" id="PTHR11533">
    <property type="entry name" value="PROTEASE M1 ZINC METALLOPROTEASE"/>
    <property type="match status" value="1"/>
</dbReference>
<feature type="site" description="Transition state stabilizer" evidence="21">
    <location>
        <position position="469"/>
    </location>
</feature>
<feature type="binding site" evidence="20">
    <location>
        <position position="383"/>
    </location>
    <ligand>
        <name>Zn(2+)</name>
        <dbReference type="ChEBI" id="CHEBI:29105"/>
        <note>catalytic</note>
    </ligand>
</feature>
<evidence type="ECO:0000256" key="22">
    <source>
        <dbReference type="RuleBase" id="RU364040"/>
    </source>
</evidence>
<evidence type="ECO:0000256" key="23">
    <source>
        <dbReference type="SAM" id="MobiDB-lite"/>
    </source>
</evidence>
<name>A0A6P4ZWV2_BRABE</name>
<dbReference type="Gene3D" id="2.60.40.1910">
    <property type="match status" value="1"/>
</dbReference>
<organism evidence="27 28">
    <name type="scientific">Branchiostoma belcheri</name>
    <name type="common">Amphioxus</name>
    <dbReference type="NCBI Taxonomy" id="7741"/>
    <lineage>
        <taxon>Eukaryota</taxon>
        <taxon>Metazoa</taxon>
        <taxon>Chordata</taxon>
        <taxon>Cephalochordata</taxon>
        <taxon>Leptocardii</taxon>
        <taxon>Amphioxiformes</taxon>
        <taxon>Branchiostomatidae</taxon>
        <taxon>Branchiostoma</taxon>
    </lineage>
</organism>
<feature type="active site" description="Proton acceptor" evidence="19">
    <location>
        <position position="384"/>
    </location>
</feature>
<dbReference type="GO" id="GO:0043171">
    <property type="term" value="P:peptide catabolic process"/>
    <property type="evidence" value="ECO:0007669"/>
    <property type="project" value="TreeGrafter"/>
</dbReference>
<evidence type="ECO:0000259" key="24">
    <source>
        <dbReference type="Pfam" id="PF01433"/>
    </source>
</evidence>
<feature type="compositionally biased region" description="Basic and acidic residues" evidence="23">
    <location>
        <begin position="46"/>
        <end position="55"/>
    </location>
</feature>
<dbReference type="InterPro" id="IPR024571">
    <property type="entry name" value="ERAP1-like_C_dom"/>
</dbReference>
<feature type="region of interest" description="Disordered" evidence="23">
    <location>
        <begin position="36"/>
        <end position="62"/>
    </location>
</feature>
<evidence type="ECO:0000256" key="7">
    <source>
        <dbReference type="ARBA" id="ARBA00022670"/>
    </source>
</evidence>
<evidence type="ECO:0000256" key="21">
    <source>
        <dbReference type="PIRSR" id="PIRSR634016-4"/>
    </source>
</evidence>
<dbReference type="GO" id="GO:0070006">
    <property type="term" value="F:metalloaminopeptidase activity"/>
    <property type="evidence" value="ECO:0007669"/>
    <property type="project" value="TreeGrafter"/>
</dbReference>
<comment type="subunit">
    <text evidence="4">Homodimer; disulfide-linked.</text>
</comment>
<proteinExistence type="inferred from homology"/>
<dbReference type="Gene3D" id="1.25.50.20">
    <property type="match status" value="1"/>
</dbReference>
<evidence type="ECO:0000256" key="4">
    <source>
        <dbReference type="ARBA" id="ARBA00011748"/>
    </source>
</evidence>
<dbReference type="KEGG" id="bbel:109478356"/>
<keyword evidence="14 22" id="KW-1133">Transmembrane helix</keyword>
<evidence type="ECO:0000256" key="8">
    <source>
        <dbReference type="ARBA" id="ARBA00022692"/>
    </source>
</evidence>
<dbReference type="InterPro" id="IPR027268">
    <property type="entry name" value="Peptidase_M4/M1_CTD_sf"/>
</dbReference>
<feature type="transmembrane region" description="Helical" evidence="22">
    <location>
        <begin position="12"/>
        <end position="33"/>
    </location>
</feature>
<dbReference type="GO" id="GO:0004230">
    <property type="term" value="F:glutamyl aminopeptidase activity"/>
    <property type="evidence" value="ECO:0007669"/>
    <property type="project" value="UniProtKB-EC"/>
</dbReference>
<accession>A0A6P4ZWV2</accession>
<keyword evidence="27" id="KW-1185">Reference proteome</keyword>
<dbReference type="OrthoDB" id="510539at2759"/>
<comment type="cofactor">
    <cofactor evidence="20 22">
        <name>Zn(2+)</name>
        <dbReference type="ChEBI" id="CHEBI:29105"/>
    </cofactor>
    <text evidence="20 22">Binds 1 zinc ion per subunit.</text>
</comment>
<evidence type="ECO:0000256" key="19">
    <source>
        <dbReference type="PIRSR" id="PIRSR634016-1"/>
    </source>
</evidence>
<keyword evidence="11 20" id="KW-0862">Zinc</keyword>
<dbReference type="GeneID" id="109478356"/>
<evidence type="ECO:0000256" key="14">
    <source>
        <dbReference type="ARBA" id="ARBA00022989"/>
    </source>
</evidence>
<gene>
    <name evidence="28" type="primary">LOC109478356</name>
</gene>
<dbReference type="RefSeq" id="XP_019635442.1">
    <property type="nucleotide sequence ID" value="XM_019779883.1"/>
</dbReference>
<keyword evidence="9 20" id="KW-0479">Metal-binding</keyword>
<keyword evidence="12" id="KW-0106">Calcium</keyword>
<dbReference type="InterPro" id="IPR050344">
    <property type="entry name" value="Peptidase_M1_aminopeptidases"/>
</dbReference>
<keyword evidence="10 22" id="KW-0378">Hydrolase</keyword>
<feature type="domain" description="Peptidase M1 membrane alanine aminopeptidase" evidence="24">
    <location>
        <begin position="311"/>
        <end position="528"/>
    </location>
</feature>
<dbReference type="Gene3D" id="2.60.40.1730">
    <property type="entry name" value="tricorn interacting facor f3 domain"/>
    <property type="match status" value="1"/>
</dbReference>
<keyword evidence="15 22" id="KW-0482">Metalloprotease</keyword>
<dbReference type="GO" id="GO:0006508">
    <property type="term" value="P:proteolysis"/>
    <property type="evidence" value="ECO:0007669"/>
    <property type="project" value="UniProtKB-KW"/>
</dbReference>
<dbReference type="Proteomes" id="UP000515135">
    <property type="component" value="Unplaced"/>
</dbReference>
<comment type="subcellular location">
    <subcellularLocation>
        <location evidence="2">Cell membrane</location>
        <topology evidence="2">Single-pass type II membrane protein</topology>
    </subcellularLocation>
</comment>
<dbReference type="Pfam" id="PF17900">
    <property type="entry name" value="Peptidase_M1_N"/>
    <property type="match status" value="1"/>
</dbReference>
<evidence type="ECO:0000256" key="6">
    <source>
        <dbReference type="ARBA" id="ARBA00022475"/>
    </source>
</evidence>
<dbReference type="Pfam" id="PF01433">
    <property type="entry name" value="Peptidase_M1"/>
    <property type="match status" value="1"/>
</dbReference>
<feature type="binding site" evidence="20">
    <location>
        <position position="406"/>
    </location>
    <ligand>
        <name>Zn(2+)</name>
        <dbReference type="ChEBI" id="CHEBI:29105"/>
        <note>catalytic</note>
    </ligand>
</feature>
<reference evidence="28" key="1">
    <citation type="submission" date="2025-08" db="UniProtKB">
        <authorList>
            <consortium name="RefSeq"/>
        </authorList>
    </citation>
    <scope>IDENTIFICATION</scope>
    <source>
        <tissue evidence="28">Gonad</tissue>
    </source>
</reference>
<dbReference type="GO" id="GO:0042277">
    <property type="term" value="F:peptide binding"/>
    <property type="evidence" value="ECO:0007669"/>
    <property type="project" value="TreeGrafter"/>
</dbReference>
<comment type="catalytic activity">
    <reaction evidence="1">
        <text>Release of N-terminal glutamate (and to a lesser extent aspartate) from a peptide.</text>
        <dbReference type="EC" id="3.4.11.7"/>
    </reaction>
</comment>
<evidence type="ECO:0000256" key="9">
    <source>
        <dbReference type="ARBA" id="ARBA00022723"/>
    </source>
</evidence>
<keyword evidence="5 22" id="KW-0031">Aminopeptidase</keyword>
<evidence type="ECO:0000256" key="20">
    <source>
        <dbReference type="PIRSR" id="PIRSR634016-3"/>
    </source>
</evidence>
<dbReference type="FunFam" id="1.10.390.10:FF:000016">
    <property type="entry name" value="Glutamyl aminopeptidase"/>
    <property type="match status" value="1"/>
</dbReference>
<evidence type="ECO:0000256" key="11">
    <source>
        <dbReference type="ARBA" id="ARBA00022833"/>
    </source>
</evidence>
<protein>
    <recommendedName>
        <fullName evidence="22">Aminopeptidase</fullName>
        <ecNumber evidence="22">3.4.11.-</ecNumber>
    </recommendedName>
</protein>
<evidence type="ECO:0000256" key="13">
    <source>
        <dbReference type="ARBA" id="ARBA00022968"/>
    </source>
</evidence>
<evidence type="ECO:0000256" key="2">
    <source>
        <dbReference type="ARBA" id="ARBA00004401"/>
    </source>
</evidence>
<keyword evidence="6" id="KW-1003">Cell membrane</keyword>
<feature type="domain" description="ERAP1-like C-terminal" evidence="25">
    <location>
        <begin position="612"/>
        <end position="928"/>
    </location>
</feature>
<dbReference type="AlphaFoldDB" id="A0A6P4ZWV2"/>
<evidence type="ECO:0000256" key="16">
    <source>
        <dbReference type="ARBA" id="ARBA00023136"/>
    </source>
</evidence>
<evidence type="ECO:0000256" key="18">
    <source>
        <dbReference type="ARBA" id="ARBA00023180"/>
    </source>
</evidence>
<evidence type="ECO:0000259" key="26">
    <source>
        <dbReference type="Pfam" id="PF17900"/>
    </source>
</evidence>
<keyword evidence="13" id="KW-0735">Signal-anchor</keyword>
<evidence type="ECO:0000256" key="10">
    <source>
        <dbReference type="ARBA" id="ARBA00022801"/>
    </source>
</evidence>
<evidence type="ECO:0000259" key="25">
    <source>
        <dbReference type="Pfam" id="PF11838"/>
    </source>
</evidence>
<dbReference type="GO" id="GO:0005737">
    <property type="term" value="C:cytoplasm"/>
    <property type="evidence" value="ECO:0007669"/>
    <property type="project" value="TreeGrafter"/>
</dbReference>
<evidence type="ECO:0000256" key="12">
    <source>
        <dbReference type="ARBA" id="ARBA00022837"/>
    </source>
</evidence>
<evidence type="ECO:0000313" key="27">
    <source>
        <dbReference type="Proteomes" id="UP000515135"/>
    </source>
</evidence>
<evidence type="ECO:0000256" key="5">
    <source>
        <dbReference type="ARBA" id="ARBA00022438"/>
    </source>
</evidence>
<comment type="similarity">
    <text evidence="3 22">Belongs to the peptidase M1 family.</text>
</comment>
<keyword evidence="8 22" id="KW-0812">Transmembrane</keyword>
<evidence type="ECO:0000313" key="28">
    <source>
        <dbReference type="RefSeq" id="XP_019635442.1"/>
    </source>
</evidence>
<dbReference type="GO" id="GO:0005886">
    <property type="term" value="C:plasma membrane"/>
    <property type="evidence" value="ECO:0007669"/>
    <property type="project" value="UniProtKB-SubCell"/>
</dbReference>
<sequence length="951" mass="107421">MASCLEKFGKKRLFLLVGFLVVVAAIIGIIVGVTSNQSPSASQGDSDEHGGDKTTKAPVVPTGTQTMWPPGSPWLTLRLPDYIIPVHYNLTLWPDLVADTFTGKVAIDLKVSQPTKYILLHINQLVLQTPTVYQKLTGASYAVLRTFEYLPNQFYVIEMSSEIPANNGNDDGDMYVVTVDFSGSLVGHIVGFYKSTYTNSQGETRSLATSKFQPTDARRAFPCFDEPALKAEFTVILIHQPQYIAISNMPIDVAYTRGDGLVETHFQRSVPMSSYLACFIVCDFKYTESVTRGGTPIRVYATPDQVNNTLYALDIMRNVTDYFEELFRIPYPLPKLDQIAIPDFVSGAMEHWGLITYRETNLLYEEGVSSAGNKQRVASVVAHELAHMWFGNIVTMEWWDDLWLNEGFASFVEYLGVNEAEPDWQMLDQFIVQDLQPVYGLDALTTSHPIILPVNRPEEITEIFDSISYSKGASVIRMLRSFLGETAFQTGITQYLTDFSYSTARTDDLWSALGAASNQPVKQIMDTWTKQMGFPVVHFRNTSSSLLVTQERCLVDRTADTSNSQYDSPYNYTWSIPLSFYQLETKDNPWNDVMDTKEVVITNWRPDSAKKWIIGNVNRYGYYRVTFDADVWAAVTQQLQDDHLMFSAADRSGLLDDGFALARGGYLSYSVALDLTKYLDQEEGFLPWDTAVSSLSSVTNLLENTDQFDAWKNYCSSKVRSLADTLGFREGGTHLEQLQRSNVLGFALRTGDINALNNASAFFQRWLQGESVPSAFRSLVYRYGMQQDGDEAAWNYMWNKYSTETLAQDKIRLLYGLAFVPDGNLLRRLLEYSMDENLIRSQDFNSAVIYVSYTSLGLPIVWDWVREKWPELVNRFGLDSRALGRLVPSIVSGFSTDAELQEVLDFFALYPEAGAGARGREQALERIRSNIAWQNANLDHIKNWLQDNSAR</sequence>
<dbReference type="GO" id="GO:0008270">
    <property type="term" value="F:zinc ion binding"/>
    <property type="evidence" value="ECO:0007669"/>
    <property type="project" value="UniProtKB-UniRule"/>
</dbReference>
<feature type="binding site" evidence="20">
    <location>
        <position position="387"/>
    </location>
    <ligand>
        <name>Zn(2+)</name>
        <dbReference type="ChEBI" id="CHEBI:29105"/>
        <note>catalytic</note>
    </ligand>
</feature>
<dbReference type="EC" id="3.4.11.-" evidence="22"/>
<dbReference type="Gene3D" id="1.10.390.10">
    <property type="entry name" value="Neutral Protease Domain 2"/>
    <property type="match status" value="1"/>
</dbReference>
<dbReference type="InterPro" id="IPR045357">
    <property type="entry name" value="Aminopeptidase_N-like_N"/>
</dbReference>
<evidence type="ECO:0000256" key="3">
    <source>
        <dbReference type="ARBA" id="ARBA00010136"/>
    </source>
</evidence>
<dbReference type="CDD" id="cd09601">
    <property type="entry name" value="M1_APN-Q_like"/>
    <property type="match status" value="1"/>
</dbReference>
<dbReference type="FunFam" id="2.60.40.1730:FF:000012">
    <property type="entry name" value="Aminopeptidase N"/>
    <property type="match status" value="1"/>
</dbReference>
<evidence type="ECO:0000256" key="15">
    <source>
        <dbReference type="ARBA" id="ARBA00023049"/>
    </source>
</evidence>
<dbReference type="SUPFAM" id="SSF63737">
    <property type="entry name" value="Leukotriene A4 hydrolase N-terminal domain"/>
    <property type="match status" value="1"/>
</dbReference>
<evidence type="ECO:0000256" key="1">
    <source>
        <dbReference type="ARBA" id="ARBA00001703"/>
    </source>
</evidence>
<dbReference type="PRINTS" id="PR00756">
    <property type="entry name" value="ALADIPTASE"/>
</dbReference>